<dbReference type="InterPro" id="IPR030678">
    <property type="entry name" value="Peptide/Ni-bd"/>
</dbReference>
<accession>A0ABU2K6U5</accession>
<dbReference type="Gene3D" id="3.40.190.10">
    <property type="entry name" value="Periplasmic binding protein-like II"/>
    <property type="match status" value="1"/>
</dbReference>
<feature type="compositionally biased region" description="Polar residues" evidence="2">
    <location>
        <begin position="50"/>
        <end position="60"/>
    </location>
</feature>
<name>A0ABU2K6U5_9ACTN</name>
<dbReference type="PROSITE" id="PS51257">
    <property type="entry name" value="PROKAR_LIPOPROTEIN"/>
    <property type="match status" value="1"/>
</dbReference>
<keyword evidence="1 3" id="KW-0732">Signal</keyword>
<feature type="region of interest" description="Disordered" evidence="2">
    <location>
        <begin position="34"/>
        <end position="62"/>
    </location>
</feature>
<evidence type="ECO:0000259" key="4">
    <source>
        <dbReference type="Pfam" id="PF00496"/>
    </source>
</evidence>
<dbReference type="InterPro" id="IPR000914">
    <property type="entry name" value="SBP_5_dom"/>
</dbReference>
<dbReference type="PANTHER" id="PTHR30290:SF38">
    <property type="entry name" value="D,D-DIPEPTIDE-BINDING PERIPLASMIC PROTEIN DDPA-RELATED"/>
    <property type="match status" value="1"/>
</dbReference>
<sequence length="579" mass="61922">MRYRTTRLRRTRAATRVGAVLAALVLTTSACGGGSDDGGGAADVEVGQNPEPQGSPQEGGSITVALEGETNGWLPGVSRAASAGFNVLYALYDPLVMQTGEGNYEPYLAESVEPNEDFTAWTVTLRDGVTFHDGSDLTADVIARNVALLKQPTSTLTGTLAELSGVDVIDPLTVRYNLTRPNAAFPAILSSTPGMPFSMQNVDELGQDGANANPVGTGPFVFDSWSRDDRLTVVANESYWGSDLDLGPYLDEIVFRPIPDEDTRLLTMQAGDIDAFQTLRGSTVGRAQDIAEDGELAMHTFVGNNAGTSILNVLVPPLDDVRVRQALAHAANQEQLIEVLGGTGLTPRQTQFFSEDSPFYSDNVAEAYPTYDPDRATELLQDYIDDPQRSDGKPVGSPVSLTYACQPDPSLSELAQAYQAFWNTVGFEVELEAVEQAAHISNAIGTPASVPPFAGDYVANCWRSSGGGDPYNVLKTEFGPVEQQPQNFTNYTSDVITEQLRVLATTTDLEARQEAVEKIGLDLAENVPILWTASTVSLFGVDPAVQNVSTWQLPGGSQGVGLGLNQGGVTMWGQVWLAE</sequence>
<dbReference type="SUPFAM" id="SSF53850">
    <property type="entry name" value="Periplasmic binding protein-like II"/>
    <property type="match status" value="1"/>
</dbReference>
<evidence type="ECO:0000256" key="3">
    <source>
        <dbReference type="SAM" id="SignalP"/>
    </source>
</evidence>
<evidence type="ECO:0000256" key="1">
    <source>
        <dbReference type="ARBA" id="ARBA00022729"/>
    </source>
</evidence>
<dbReference type="CDD" id="cd00995">
    <property type="entry name" value="PBP2_NikA_DppA_OppA_like"/>
    <property type="match status" value="1"/>
</dbReference>
<evidence type="ECO:0000313" key="5">
    <source>
        <dbReference type="EMBL" id="MDT0275921.1"/>
    </source>
</evidence>
<dbReference type="PIRSF" id="PIRSF002741">
    <property type="entry name" value="MppA"/>
    <property type="match status" value="1"/>
</dbReference>
<dbReference type="Gene3D" id="3.10.105.10">
    <property type="entry name" value="Dipeptide-binding Protein, Domain 3"/>
    <property type="match status" value="1"/>
</dbReference>
<dbReference type="InterPro" id="IPR039424">
    <property type="entry name" value="SBP_5"/>
</dbReference>
<gene>
    <name evidence="5" type="ORF">RM425_08395</name>
</gene>
<feature type="signal peptide" evidence="3">
    <location>
        <begin position="1"/>
        <end position="32"/>
    </location>
</feature>
<feature type="chain" id="PRO_5046667528" evidence="3">
    <location>
        <begin position="33"/>
        <end position="579"/>
    </location>
</feature>
<feature type="domain" description="Solute-binding protein family 5" evidence="4">
    <location>
        <begin position="104"/>
        <end position="437"/>
    </location>
</feature>
<keyword evidence="6" id="KW-1185">Reference proteome</keyword>
<dbReference type="Pfam" id="PF00496">
    <property type="entry name" value="SBP_bac_5"/>
    <property type="match status" value="1"/>
</dbReference>
<reference evidence="6" key="1">
    <citation type="submission" date="2023-07" db="EMBL/GenBank/DDBJ databases">
        <title>30 novel species of actinomycetes from the DSMZ collection.</title>
        <authorList>
            <person name="Nouioui I."/>
        </authorList>
    </citation>
    <scope>NUCLEOTIDE SEQUENCE [LARGE SCALE GENOMIC DNA]</scope>
    <source>
        <strain evidence="6">DSM 46792</strain>
    </source>
</reference>
<organism evidence="5 6">
    <name type="scientific">Blastococcus goldschmidtiae</name>
    <dbReference type="NCBI Taxonomy" id="3075546"/>
    <lineage>
        <taxon>Bacteria</taxon>
        <taxon>Bacillati</taxon>
        <taxon>Actinomycetota</taxon>
        <taxon>Actinomycetes</taxon>
        <taxon>Geodermatophilales</taxon>
        <taxon>Geodermatophilaceae</taxon>
        <taxon>Blastococcus</taxon>
    </lineage>
</organism>
<dbReference type="PANTHER" id="PTHR30290">
    <property type="entry name" value="PERIPLASMIC BINDING COMPONENT OF ABC TRANSPORTER"/>
    <property type="match status" value="1"/>
</dbReference>
<evidence type="ECO:0000256" key="2">
    <source>
        <dbReference type="SAM" id="MobiDB-lite"/>
    </source>
</evidence>
<protein>
    <submittedName>
        <fullName evidence="5">ABC transporter substrate-binding protein</fullName>
    </submittedName>
</protein>
<comment type="caution">
    <text evidence="5">The sequence shown here is derived from an EMBL/GenBank/DDBJ whole genome shotgun (WGS) entry which is preliminary data.</text>
</comment>
<dbReference type="EMBL" id="JAVREI010000004">
    <property type="protein sequence ID" value="MDT0275921.1"/>
    <property type="molecule type" value="Genomic_DNA"/>
</dbReference>
<dbReference type="RefSeq" id="WP_311344744.1">
    <property type="nucleotide sequence ID" value="NZ_JAVREI010000004.1"/>
</dbReference>
<dbReference type="Proteomes" id="UP001183222">
    <property type="component" value="Unassembled WGS sequence"/>
</dbReference>
<proteinExistence type="predicted"/>
<evidence type="ECO:0000313" key="6">
    <source>
        <dbReference type="Proteomes" id="UP001183222"/>
    </source>
</evidence>